<comment type="similarity">
    <text evidence="3">Belongs to the SmpB family.</text>
</comment>
<accession>A0A1J4V520</accession>
<dbReference type="HAMAP" id="MF_00023">
    <property type="entry name" value="SmpB"/>
    <property type="match status" value="1"/>
</dbReference>
<comment type="function">
    <text evidence="3">Required for rescue of stalled ribosomes mediated by trans-translation. Binds to transfer-messenger RNA (tmRNA), required for stable association of tmRNA with ribosomes. tmRNA and SmpB together mimic tRNA shape, replacing the anticodon stem-loop with SmpB. tmRNA is encoded by the ssrA gene; the 2 termini fold to resemble tRNA(Ala) and it encodes a 'tag peptide', a short internal open reading frame. During trans-translation Ala-aminoacylated tmRNA acts like a tRNA, entering the A-site of stalled ribosomes, displacing the stalled mRNA. The ribosome then switches to translate the ORF on the tmRNA; the nascent peptide is terminated with the 'tag peptide' encoded by the tmRNA and targeted for degradation. The ribosome is freed to recommence translation, which seems to be the essential function of trans-translation.</text>
</comment>
<organism evidence="4 5">
    <name type="scientific">Candidatus Nomurabacteria bacterium CG1_02_43_90</name>
    <dbReference type="NCBI Taxonomy" id="1805281"/>
    <lineage>
        <taxon>Bacteria</taxon>
        <taxon>Candidatus Nomuraibacteriota</taxon>
    </lineage>
</organism>
<evidence type="ECO:0000313" key="5">
    <source>
        <dbReference type="Proteomes" id="UP000181992"/>
    </source>
</evidence>
<dbReference type="Proteomes" id="UP000181992">
    <property type="component" value="Unassembled WGS sequence"/>
</dbReference>
<dbReference type="GO" id="GO:0070929">
    <property type="term" value="P:trans-translation"/>
    <property type="evidence" value="ECO:0007669"/>
    <property type="project" value="UniProtKB-UniRule"/>
</dbReference>
<dbReference type="InterPro" id="IPR023620">
    <property type="entry name" value="SmpB"/>
</dbReference>
<dbReference type="STRING" id="1805281.AUJ77_00760"/>
<dbReference type="EMBL" id="MNVN01000008">
    <property type="protein sequence ID" value="OIO31099.1"/>
    <property type="molecule type" value="Genomic_DNA"/>
</dbReference>
<dbReference type="CDD" id="cd09294">
    <property type="entry name" value="SmpB"/>
    <property type="match status" value="1"/>
</dbReference>
<dbReference type="GO" id="GO:0070930">
    <property type="term" value="P:trans-translation-dependent protein tagging"/>
    <property type="evidence" value="ECO:0007669"/>
    <property type="project" value="TreeGrafter"/>
</dbReference>
<dbReference type="PANTHER" id="PTHR30308:SF2">
    <property type="entry name" value="SSRA-BINDING PROTEIN"/>
    <property type="match status" value="1"/>
</dbReference>
<keyword evidence="2 3" id="KW-0694">RNA-binding</keyword>
<comment type="caution">
    <text evidence="4">The sequence shown here is derived from an EMBL/GenBank/DDBJ whole genome shotgun (WGS) entry which is preliminary data.</text>
</comment>
<dbReference type="GO" id="GO:0005829">
    <property type="term" value="C:cytosol"/>
    <property type="evidence" value="ECO:0007669"/>
    <property type="project" value="TreeGrafter"/>
</dbReference>
<dbReference type="PROSITE" id="PS01317">
    <property type="entry name" value="SSRP"/>
    <property type="match status" value="1"/>
</dbReference>
<reference evidence="4 5" key="1">
    <citation type="journal article" date="2016" name="Environ. Microbiol.">
        <title>Genomic resolution of a cold subsurface aquifer community provides metabolic insights for novel microbes adapted to high CO concentrations.</title>
        <authorList>
            <person name="Probst A.J."/>
            <person name="Castelle C.J."/>
            <person name="Singh A."/>
            <person name="Brown C.T."/>
            <person name="Anantharaman K."/>
            <person name="Sharon I."/>
            <person name="Hug L.A."/>
            <person name="Burstein D."/>
            <person name="Emerson J.B."/>
            <person name="Thomas B.C."/>
            <person name="Banfield J.F."/>
        </authorList>
    </citation>
    <scope>NUCLEOTIDE SEQUENCE [LARGE SCALE GENOMIC DNA]</scope>
    <source>
        <strain evidence="4">CG1_02_43_90</strain>
    </source>
</reference>
<gene>
    <name evidence="3" type="primary">smpB</name>
    <name evidence="4" type="ORF">AUJ77_00760</name>
</gene>
<keyword evidence="1 3" id="KW-0963">Cytoplasm</keyword>
<dbReference type="SUPFAM" id="SSF74982">
    <property type="entry name" value="Small protein B (SmpB)"/>
    <property type="match status" value="1"/>
</dbReference>
<dbReference type="NCBIfam" id="NF003843">
    <property type="entry name" value="PRK05422.1"/>
    <property type="match status" value="1"/>
</dbReference>
<evidence type="ECO:0000256" key="1">
    <source>
        <dbReference type="ARBA" id="ARBA00022490"/>
    </source>
</evidence>
<evidence type="ECO:0000256" key="3">
    <source>
        <dbReference type="HAMAP-Rule" id="MF_00023"/>
    </source>
</evidence>
<dbReference type="InterPro" id="IPR000037">
    <property type="entry name" value="SsrA-bd_prot"/>
</dbReference>
<evidence type="ECO:0000313" key="4">
    <source>
        <dbReference type="EMBL" id="OIO31099.1"/>
    </source>
</evidence>
<dbReference type="GO" id="GO:0003723">
    <property type="term" value="F:RNA binding"/>
    <property type="evidence" value="ECO:0007669"/>
    <property type="project" value="UniProtKB-UniRule"/>
</dbReference>
<name>A0A1J4V520_9BACT</name>
<dbReference type="Gene3D" id="2.40.280.10">
    <property type="match status" value="1"/>
</dbReference>
<dbReference type="NCBIfam" id="TIGR00086">
    <property type="entry name" value="smpB"/>
    <property type="match status" value="1"/>
</dbReference>
<dbReference type="PANTHER" id="PTHR30308">
    <property type="entry name" value="TMRNA-BINDING COMPONENT OF TRANS-TRANSLATION TAGGING COMPLEX"/>
    <property type="match status" value="1"/>
</dbReference>
<comment type="subcellular location">
    <subcellularLocation>
        <location evidence="3">Cytoplasm</location>
    </subcellularLocation>
    <text evidence="3">The tmRNA-SmpB complex associates with stalled 70S ribosomes.</text>
</comment>
<proteinExistence type="inferred from homology"/>
<evidence type="ECO:0000256" key="2">
    <source>
        <dbReference type="ARBA" id="ARBA00022884"/>
    </source>
</evidence>
<dbReference type="AlphaFoldDB" id="A0A1J4V520"/>
<protein>
    <recommendedName>
        <fullName evidence="3">SsrA-binding protein</fullName>
    </recommendedName>
    <alternativeName>
        <fullName evidence="3">Small protein B</fullName>
    </alternativeName>
</protein>
<dbReference type="InterPro" id="IPR020081">
    <property type="entry name" value="SsrA-bd_prot_CS"/>
</dbReference>
<sequence>MALVQNKKIHFNYEILEQYEAGIELFGSEVKSLRAGHGSLEGSHVTVRGGEAYLIGATIQPYQVNNITKGYDATRNRRLLLTKEEIATLATQESKKGLTIVPVTVYNKARKLKVEIAVVRGKKTYDKRESIKKREADRDVMRDIKNTR</sequence>
<dbReference type="Pfam" id="PF01668">
    <property type="entry name" value="SmpB"/>
    <property type="match status" value="1"/>
</dbReference>